<evidence type="ECO:0000256" key="4">
    <source>
        <dbReference type="ARBA" id="ARBA00023315"/>
    </source>
</evidence>
<feature type="compositionally biased region" description="Basic and acidic residues" evidence="6">
    <location>
        <begin position="123"/>
        <end position="135"/>
    </location>
</feature>
<evidence type="ECO:0000256" key="6">
    <source>
        <dbReference type="SAM" id="MobiDB-lite"/>
    </source>
</evidence>
<comment type="catalytic activity">
    <reaction evidence="5">
        <text>an N-terminal L-alpha-aminoacyl-[protein] + L-arginyl-tRNA(Arg) = an N-terminal L-arginyl-L-aminoacyl-[protein] + tRNA(Arg) + H(+)</text>
        <dbReference type="Rhea" id="RHEA:10208"/>
        <dbReference type="Rhea" id="RHEA-COMP:9658"/>
        <dbReference type="Rhea" id="RHEA-COMP:9673"/>
        <dbReference type="Rhea" id="RHEA-COMP:10636"/>
        <dbReference type="Rhea" id="RHEA-COMP:10638"/>
        <dbReference type="ChEBI" id="CHEBI:15378"/>
        <dbReference type="ChEBI" id="CHEBI:78442"/>
        <dbReference type="ChEBI" id="CHEBI:78513"/>
        <dbReference type="ChEBI" id="CHEBI:78597"/>
        <dbReference type="ChEBI" id="CHEBI:83562"/>
        <dbReference type="EC" id="2.3.2.8"/>
    </reaction>
</comment>
<evidence type="ECO:0000256" key="1">
    <source>
        <dbReference type="ARBA" id="ARBA00009991"/>
    </source>
</evidence>
<accession>A0A0L0HMD5</accession>
<dbReference type="GO" id="GO:0005737">
    <property type="term" value="C:cytoplasm"/>
    <property type="evidence" value="ECO:0007669"/>
    <property type="project" value="TreeGrafter"/>
</dbReference>
<keyword evidence="3 5" id="KW-0833">Ubl conjugation pathway</keyword>
<keyword evidence="4 5" id="KW-0012">Acyltransferase</keyword>
<dbReference type="InterPro" id="IPR007471">
    <property type="entry name" value="N-end_Aminoacyl_Trfase_N"/>
</dbReference>
<proteinExistence type="inferred from homology"/>
<feature type="compositionally biased region" description="Basic residues" evidence="6">
    <location>
        <begin position="188"/>
        <end position="200"/>
    </location>
</feature>
<evidence type="ECO:0000259" key="7">
    <source>
        <dbReference type="Pfam" id="PF04376"/>
    </source>
</evidence>
<dbReference type="eggNOG" id="KOG1193">
    <property type="taxonomic scope" value="Eukaryota"/>
</dbReference>
<feature type="compositionally biased region" description="Acidic residues" evidence="6">
    <location>
        <begin position="110"/>
        <end position="122"/>
    </location>
</feature>
<dbReference type="Pfam" id="PF04376">
    <property type="entry name" value="ATE_N"/>
    <property type="match status" value="1"/>
</dbReference>
<sequence length="485" mass="55113">MTHRQPSFIAVTGRNTSSCGYCHSNEDTSITFGMWAYAMSCRDYQDLIDRGWRRSGKYLYKPELAETCCPLLTIRLDVSKFKCSKGQKKVVKKMRKFVSEGRGQKSNDKLDDEDQMDVEEPVVGERLEEPAREPPDAPTTLAEKPLRSNVEDTGNVAITTHPSKRAKTSTTELEPLPKQPPKHESHKSTAKQAKPPKPKHAPPPPQDILSLLRQAEAPTDHTQSHNIKIILTRATFEEETFNLFRKYQISIHKDRPEKLSPEKYKRFLVDSPLMFEPPATPHTPGYGTFHQKYYIDGKLVAVGVLDILPYCVSSVYLMYDPDYGFLSLGTYSALREIGLTWSLRERLPECKYYYMGYYIHTCQKMRYKAGYKPSELLCPGTYKWVTVEHATPLLEKYKVGILAQSPEDVIDQQASGNVGPHQLVELKTRALNSITDDDLWGLMAFNDGKISSFGETPVYSEAKEEVKELYAILGEPLISRMILVT</sequence>
<comment type="function">
    <text evidence="5">Involved in the post-translational conjugation of arginine to the N-terminal aspartate or glutamate of a protein. This arginylation is required for degradation of the protein via the ubiquitin pathway.</text>
</comment>
<dbReference type="OrthoDB" id="74183at2759"/>
<dbReference type="InterPro" id="IPR016181">
    <property type="entry name" value="Acyl_CoA_acyltransferase"/>
</dbReference>
<feature type="compositionally biased region" description="Basic and acidic residues" evidence="6">
    <location>
        <begin position="99"/>
        <end position="109"/>
    </location>
</feature>
<evidence type="ECO:0000256" key="5">
    <source>
        <dbReference type="PIRNR" id="PIRNR037207"/>
    </source>
</evidence>
<dbReference type="PANTHER" id="PTHR21367">
    <property type="entry name" value="ARGININE-TRNA-PROTEIN TRANSFERASE 1"/>
    <property type="match status" value="1"/>
</dbReference>
<feature type="domain" description="N-end aminoacyl transferase N-terminal" evidence="7">
    <location>
        <begin position="17"/>
        <end position="89"/>
    </location>
</feature>
<dbReference type="EMBL" id="KQ257453">
    <property type="protein sequence ID" value="KND02233.1"/>
    <property type="molecule type" value="Genomic_DNA"/>
</dbReference>
<organism evidence="9 10">
    <name type="scientific">Spizellomyces punctatus (strain DAOM BR117)</name>
    <dbReference type="NCBI Taxonomy" id="645134"/>
    <lineage>
        <taxon>Eukaryota</taxon>
        <taxon>Fungi</taxon>
        <taxon>Fungi incertae sedis</taxon>
        <taxon>Chytridiomycota</taxon>
        <taxon>Chytridiomycota incertae sedis</taxon>
        <taxon>Chytridiomycetes</taxon>
        <taxon>Spizellomycetales</taxon>
        <taxon>Spizellomycetaceae</taxon>
        <taxon>Spizellomyces</taxon>
    </lineage>
</organism>
<comment type="similarity">
    <text evidence="1 5">Belongs to the R-transferase family.</text>
</comment>
<gene>
    <name evidence="9" type="ORF">SPPG_02715</name>
</gene>
<dbReference type="FunCoup" id="A0A0L0HMD5">
    <property type="interactions" value="660"/>
</dbReference>
<dbReference type="OMA" id="KYQTAIH"/>
<dbReference type="InterPro" id="IPR007472">
    <property type="entry name" value="N-end_Aminoacyl_Trfase_C"/>
</dbReference>
<reference evidence="9 10" key="1">
    <citation type="submission" date="2009-08" db="EMBL/GenBank/DDBJ databases">
        <title>The Genome Sequence of Spizellomyces punctatus strain DAOM BR117.</title>
        <authorList>
            <consortium name="The Broad Institute Genome Sequencing Platform"/>
            <person name="Russ C."/>
            <person name="Cuomo C."/>
            <person name="Shea T."/>
            <person name="Young S.K."/>
            <person name="Zeng Q."/>
            <person name="Koehrsen M."/>
            <person name="Haas B."/>
            <person name="Borodovsky M."/>
            <person name="Guigo R."/>
            <person name="Alvarado L."/>
            <person name="Berlin A."/>
            <person name="Bochicchio J."/>
            <person name="Borenstein D."/>
            <person name="Chapman S."/>
            <person name="Chen Z."/>
            <person name="Engels R."/>
            <person name="Freedman E."/>
            <person name="Gellesch M."/>
            <person name="Goldberg J."/>
            <person name="Griggs A."/>
            <person name="Gujja S."/>
            <person name="Heiman D."/>
            <person name="Hepburn T."/>
            <person name="Howarth C."/>
            <person name="Jen D."/>
            <person name="Larson L."/>
            <person name="Lewis B."/>
            <person name="Mehta T."/>
            <person name="Park D."/>
            <person name="Pearson M."/>
            <person name="Roberts A."/>
            <person name="Saif S."/>
            <person name="Shenoy N."/>
            <person name="Sisk P."/>
            <person name="Stolte C."/>
            <person name="Sykes S."/>
            <person name="Thomson T."/>
            <person name="Walk T."/>
            <person name="White J."/>
            <person name="Yandava C."/>
            <person name="Burger G."/>
            <person name="Gray M.W."/>
            <person name="Holland P.W.H."/>
            <person name="King N."/>
            <person name="Lang F.B.F."/>
            <person name="Roger A.J."/>
            <person name="Ruiz-Trillo I."/>
            <person name="Lander E."/>
            <person name="Nusbaum C."/>
        </authorList>
    </citation>
    <scope>NUCLEOTIDE SEQUENCE [LARGE SCALE GENOMIC DNA]</scope>
    <source>
        <strain evidence="9 10">DAOM BR117</strain>
    </source>
</reference>
<dbReference type="GeneID" id="27686282"/>
<keyword evidence="10" id="KW-1185">Reference proteome</keyword>
<evidence type="ECO:0000259" key="8">
    <source>
        <dbReference type="Pfam" id="PF04377"/>
    </source>
</evidence>
<dbReference type="Pfam" id="PF04377">
    <property type="entry name" value="ATE_C"/>
    <property type="match status" value="1"/>
</dbReference>
<dbReference type="InterPro" id="IPR030700">
    <property type="entry name" value="N-end_Aminoacyl_Trfase"/>
</dbReference>
<dbReference type="EC" id="2.3.2.8" evidence="5"/>
<dbReference type="PIRSF" id="PIRSF037207">
    <property type="entry name" value="ATE1_euk"/>
    <property type="match status" value="1"/>
</dbReference>
<evidence type="ECO:0000256" key="2">
    <source>
        <dbReference type="ARBA" id="ARBA00022679"/>
    </source>
</evidence>
<dbReference type="SUPFAM" id="SSF55729">
    <property type="entry name" value="Acyl-CoA N-acyltransferases (Nat)"/>
    <property type="match status" value="1"/>
</dbReference>
<name>A0A0L0HMD5_SPIPD</name>
<evidence type="ECO:0000313" key="9">
    <source>
        <dbReference type="EMBL" id="KND02233.1"/>
    </source>
</evidence>
<evidence type="ECO:0000313" key="10">
    <source>
        <dbReference type="Proteomes" id="UP000053201"/>
    </source>
</evidence>
<dbReference type="AlphaFoldDB" id="A0A0L0HMD5"/>
<feature type="region of interest" description="Disordered" evidence="6">
    <location>
        <begin position="99"/>
        <end position="207"/>
    </location>
</feature>
<dbReference type="InterPro" id="IPR017137">
    <property type="entry name" value="Arg-tRNA-P_Trfase_1_euk"/>
</dbReference>
<dbReference type="Proteomes" id="UP000053201">
    <property type="component" value="Unassembled WGS sequence"/>
</dbReference>
<protein>
    <recommendedName>
        <fullName evidence="5">Arginyl-tRNA--protein transferase 1</fullName>
        <shortName evidence="5">Arginyltransferase 1</shortName>
        <shortName evidence="5">R-transferase 1</shortName>
        <ecNumber evidence="5">2.3.2.8</ecNumber>
    </recommendedName>
    <alternativeName>
        <fullName evidence="5">Arginine-tRNA--protein transferase 1</fullName>
    </alternativeName>
</protein>
<feature type="domain" description="N-end rule aminoacyl transferase C-terminal" evidence="8">
    <location>
        <begin position="239"/>
        <end position="378"/>
    </location>
</feature>
<dbReference type="VEuPathDB" id="FungiDB:SPPG_02715"/>
<dbReference type="PANTHER" id="PTHR21367:SF1">
    <property type="entry name" value="ARGINYL-TRNA--PROTEIN TRANSFERASE 1"/>
    <property type="match status" value="1"/>
</dbReference>
<dbReference type="STRING" id="645134.A0A0L0HMD5"/>
<dbReference type="InParanoid" id="A0A0L0HMD5"/>
<keyword evidence="2 5" id="KW-0808">Transferase</keyword>
<dbReference type="RefSeq" id="XP_016610272.1">
    <property type="nucleotide sequence ID" value="XM_016751000.1"/>
</dbReference>
<evidence type="ECO:0000256" key="3">
    <source>
        <dbReference type="ARBA" id="ARBA00022786"/>
    </source>
</evidence>
<dbReference type="GO" id="GO:0004057">
    <property type="term" value="F:arginyl-tRNA--protein transferase activity"/>
    <property type="evidence" value="ECO:0007669"/>
    <property type="project" value="UniProtKB-EC"/>
</dbReference>